<evidence type="ECO:0000313" key="2">
    <source>
        <dbReference type="EMBL" id="TDH63522.1"/>
    </source>
</evidence>
<dbReference type="PANTHER" id="PTHR43244:SF2">
    <property type="entry name" value="CONSERVED HYPOTHETICAL ALANINE AND PROLINE-RICH PROTEIN"/>
    <property type="match status" value="1"/>
</dbReference>
<gene>
    <name evidence="2" type="ORF">E2C06_06750</name>
</gene>
<dbReference type="SUPFAM" id="SSF51679">
    <property type="entry name" value="Bacterial luciferase-like"/>
    <property type="match status" value="1"/>
</dbReference>
<reference evidence="2 3" key="1">
    <citation type="journal article" date="2016" name="J. Microbiol.">
        <title>Dankookia rubra gen. nov., sp. nov., an alphaproteobacterium isolated from sediment of a shallow stream.</title>
        <authorList>
            <person name="Kim W.H."/>
            <person name="Kim D.H."/>
            <person name="Kang K."/>
            <person name="Ahn T.Y."/>
        </authorList>
    </citation>
    <scope>NUCLEOTIDE SEQUENCE [LARGE SCALE GENOMIC DNA]</scope>
    <source>
        <strain evidence="2 3">JCM30602</strain>
    </source>
</reference>
<comment type="caution">
    <text evidence="2">The sequence shown here is derived from an EMBL/GenBank/DDBJ whole genome shotgun (WGS) entry which is preliminary data.</text>
</comment>
<dbReference type="OrthoDB" id="5728724at2"/>
<dbReference type="PANTHER" id="PTHR43244">
    <property type="match status" value="1"/>
</dbReference>
<dbReference type="Gene3D" id="3.20.20.30">
    <property type="entry name" value="Luciferase-like domain"/>
    <property type="match status" value="1"/>
</dbReference>
<keyword evidence="3" id="KW-1185">Reference proteome</keyword>
<proteinExistence type="predicted"/>
<accession>A0A4R5QJD0</accession>
<dbReference type="AlphaFoldDB" id="A0A4R5QJD0"/>
<dbReference type="NCBIfam" id="TIGR03619">
    <property type="entry name" value="F420_Rv2161c"/>
    <property type="match status" value="1"/>
</dbReference>
<dbReference type="InterPro" id="IPR011251">
    <property type="entry name" value="Luciferase-like_dom"/>
</dbReference>
<protein>
    <submittedName>
        <fullName evidence="2">LLM class F420-dependent oxidoreductase</fullName>
    </submittedName>
</protein>
<dbReference type="RefSeq" id="WP_133287819.1">
    <property type="nucleotide sequence ID" value="NZ_SMSJ01000005.1"/>
</dbReference>
<dbReference type="InterPro" id="IPR050564">
    <property type="entry name" value="F420-G6PD/mer"/>
</dbReference>
<name>A0A4R5QJD0_9PROT</name>
<sequence>MKIGAAMFFTDYSMSPAELALALEERGFDSLWAPEHSHIPLVRRVSHPSGGELPKQYYDVMDPFVTLTAAAMASRTLLIGTGICLVVQRDPIQTAKSVASLDQISGGRFLFGVGNGWNQEEIEDHGTVFATRHKLARERIEAMQAIWTKSKPEYHGEFVDVAPMMTWPKPVQKPHPPIIVGGAFPWGAKRAVRYGNGWMPHRVRKHYADVAALVPQFRAMLAEAGRREEDVPITIWGVKEDRDALLADRDLGVERVVLSLEAAKRDVILPELDRWAKLIEAVR</sequence>
<organism evidence="2 3">
    <name type="scientific">Dankookia rubra</name>
    <dbReference type="NCBI Taxonomy" id="1442381"/>
    <lineage>
        <taxon>Bacteria</taxon>
        <taxon>Pseudomonadati</taxon>
        <taxon>Pseudomonadota</taxon>
        <taxon>Alphaproteobacteria</taxon>
        <taxon>Acetobacterales</taxon>
        <taxon>Roseomonadaceae</taxon>
        <taxon>Dankookia</taxon>
    </lineage>
</organism>
<dbReference type="Proteomes" id="UP000295096">
    <property type="component" value="Unassembled WGS sequence"/>
</dbReference>
<dbReference type="GO" id="GO:0016705">
    <property type="term" value="F:oxidoreductase activity, acting on paired donors, with incorporation or reduction of molecular oxygen"/>
    <property type="evidence" value="ECO:0007669"/>
    <property type="project" value="InterPro"/>
</dbReference>
<dbReference type="InterPro" id="IPR019921">
    <property type="entry name" value="Lucif-like_OxRdtase_Rv2161c"/>
</dbReference>
<dbReference type="InterPro" id="IPR036661">
    <property type="entry name" value="Luciferase-like_sf"/>
</dbReference>
<evidence type="ECO:0000259" key="1">
    <source>
        <dbReference type="Pfam" id="PF00296"/>
    </source>
</evidence>
<feature type="domain" description="Luciferase-like" evidence="1">
    <location>
        <begin position="18"/>
        <end position="235"/>
    </location>
</feature>
<dbReference type="Pfam" id="PF00296">
    <property type="entry name" value="Bac_luciferase"/>
    <property type="match status" value="1"/>
</dbReference>
<dbReference type="EMBL" id="SMSJ01000005">
    <property type="protein sequence ID" value="TDH63522.1"/>
    <property type="molecule type" value="Genomic_DNA"/>
</dbReference>
<evidence type="ECO:0000313" key="3">
    <source>
        <dbReference type="Proteomes" id="UP000295096"/>
    </source>
</evidence>